<evidence type="ECO:0000256" key="5">
    <source>
        <dbReference type="ARBA" id="ARBA00022898"/>
    </source>
</evidence>
<reference evidence="7 8" key="1">
    <citation type="journal article" date="2018" name="Mol. Biol. Evol.">
        <title>Broad Genomic Sampling Reveals a Smut Pathogenic Ancestry of the Fungal Clade Ustilaginomycotina.</title>
        <authorList>
            <person name="Kijpornyongpan T."/>
            <person name="Mondo S.J."/>
            <person name="Barry K."/>
            <person name="Sandor L."/>
            <person name="Lee J."/>
            <person name="Lipzen A."/>
            <person name="Pangilinan J."/>
            <person name="LaButti K."/>
            <person name="Hainaut M."/>
            <person name="Henrissat B."/>
            <person name="Grigoriev I.V."/>
            <person name="Spatafora J.W."/>
            <person name="Aime M.C."/>
        </authorList>
    </citation>
    <scope>NUCLEOTIDE SEQUENCE [LARGE SCALE GENOMIC DNA]</scope>
    <source>
        <strain evidence="7 8">MCA 4198</strain>
    </source>
</reference>
<dbReference type="InterPro" id="IPR015421">
    <property type="entry name" value="PyrdxlP-dep_Trfase_major"/>
</dbReference>
<evidence type="ECO:0000313" key="7">
    <source>
        <dbReference type="EMBL" id="PWN88798.1"/>
    </source>
</evidence>
<dbReference type="Gene3D" id="3.40.640.10">
    <property type="entry name" value="Type I PLP-dependent aspartate aminotransferase-like (Major domain)"/>
    <property type="match status" value="1"/>
</dbReference>
<dbReference type="Pfam" id="PF00155">
    <property type="entry name" value="Aminotran_1_2"/>
    <property type="match status" value="1"/>
</dbReference>
<dbReference type="GO" id="GO:1901605">
    <property type="term" value="P:alpha-amino acid metabolic process"/>
    <property type="evidence" value="ECO:0007669"/>
    <property type="project" value="TreeGrafter"/>
</dbReference>
<organism evidence="7 8">
    <name type="scientific">Acaromyces ingoldii</name>
    <dbReference type="NCBI Taxonomy" id="215250"/>
    <lineage>
        <taxon>Eukaryota</taxon>
        <taxon>Fungi</taxon>
        <taxon>Dikarya</taxon>
        <taxon>Basidiomycota</taxon>
        <taxon>Ustilaginomycotina</taxon>
        <taxon>Exobasidiomycetes</taxon>
        <taxon>Exobasidiales</taxon>
        <taxon>Cryptobasidiaceae</taxon>
        <taxon>Acaromyces</taxon>
    </lineage>
</organism>
<dbReference type="InterPro" id="IPR050859">
    <property type="entry name" value="Class-I_PLP-dep_aminotransf"/>
</dbReference>
<feature type="domain" description="Aminotransferase class I/classII large" evidence="6">
    <location>
        <begin position="71"/>
        <end position="424"/>
    </location>
</feature>
<dbReference type="SUPFAM" id="SSF53383">
    <property type="entry name" value="PLP-dependent transferases"/>
    <property type="match status" value="1"/>
</dbReference>
<sequence length="444" mass="48853">MASRLSHRARTRLPSAIRSLYPAEKLPGMISLLSGKPNGETFPIRRITLDVDVQSATKSTECITLSLEGQDLEDALQYSPTAGLPRLVQWVEELQARVHKLPRQSPDWRCSIGAGSQDLLIKSLAALLDDGDTILTEKPVYPGILPQLRALGVNVVEIEPDNEGVKPSSLAETLTAWWTDESTRALAFPKVIYLTPTGGNPTGATASKERKKAVLDIVRRHDLLLLEDDAYYYLDYSDVGDDPVTRTRSPSYLSMDPSAKNVLRFDSFSKVLSSGMRLGFCTGSPVLLAAIDQDSAGRNLQPSGVSQGVVLAVLEAWGISGFLRHADRIACFYRNRRDFFEAAATKHLLKEPAAARWSTPTAGMFLWIELLLPSPDSFDLVSQRAKDAGVLAIPGMAFLACPRPSPFVRTSFSQVPLELVDEAFWRLRKVIDQAWAESGDARMK</sequence>
<keyword evidence="4 7" id="KW-0808">Transferase</keyword>
<dbReference type="RefSeq" id="XP_025375996.1">
    <property type="nucleotide sequence ID" value="XM_025519347.1"/>
</dbReference>
<dbReference type="EMBL" id="KZ819638">
    <property type="protein sequence ID" value="PWN88798.1"/>
    <property type="molecule type" value="Genomic_DNA"/>
</dbReference>
<evidence type="ECO:0000259" key="6">
    <source>
        <dbReference type="Pfam" id="PF00155"/>
    </source>
</evidence>
<dbReference type="GO" id="GO:0030170">
    <property type="term" value="F:pyridoxal phosphate binding"/>
    <property type="evidence" value="ECO:0007669"/>
    <property type="project" value="InterPro"/>
</dbReference>
<proteinExistence type="inferred from homology"/>
<comment type="cofactor">
    <cofactor evidence="1">
        <name>pyridoxal 5'-phosphate</name>
        <dbReference type="ChEBI" id="CHEBI:597326"/>
    </cofactor>
</comment>
<dbReference type="AlphaFoldDB" id="A0A316YJK8"/>
<dbReference type="PANTHER" id="PTHR42790">
    <property type="entry name" value="AMINOTRANSFERASE"/>
    <property type="match status" value="1"/>
</dbReference>
<accession>A0A316YJK8</accession>
<keyword evidence="8" id="KW-1185">Reference proteome</keyword>
<evidence type="ECO:0000256" key="3">
    <source>
        <dbReference type="ARBA" id="ARBA00022576"/>
    </source>
</evidence>
<dbReference type="InterPro" id="IPR004839">
    <property type="entry name" value="Aminotransferase_I/II_large"/>
</dbReference>
<protein>
    <submittedName>
        <fullName evidence="7">PLP-dependent transferase</fullName>
    </submittedName>
</protein>
<dbReference type="OrthoDB" id="691673at2759"/>
<keyword evidence="5" id="KW-0663">Pyridoxal phosphate</keyword>
<evidence type="ECO:0000313" key="8">
    <source>
        <dbReference type="Proteomes" id="UP000245768"/>
    </source>
</evidence>
<evidence type="ECO:0000256" key="1">
    <source>
        <dbReference type="ARBA" id="ARBA00001933"/>
    </source>
</evidence>
<gene>
    <name evidence="7" type="ORF">FA10DRAFT_244490</name>
</gene>
<evidence type="ECO:0000256" key="2">
    <source>
        <dbReference type="ARBA" id="ARBA00007441"/>
    </source>
</evidence>
<dbReference type="Proteomes" id="UP000245768">
    <property type="component" value="Unassembled WGS sequence"/>
</dbReference>
<keyword evidence="3" id="KW-0032">Aminotransferase</keyword>
<evidence type="ECO:0000256" key="4">
    <source>
        <dbReference type="ARBA" id="ARBA00022679"/>
    </source>
</evidence>
<dbReference type="STRING" id="215250.A0A316YJK8"/>
<dbReference type="CDD" id="cd00609">
    <property type="entry name" value="AAT_like"/>
    <property type="match status" value="1"/>
</dbReference>
<dbReference type="InParanoid" id="A0A316YJK8"/>
<dbReference type="GO" id="GO:0008483">
    <property type="term" value="F:transaminase activity"/>
    <property type="evidence" value="ECO:0007669"/>
    <property type="project" value="UniProtKB-KW"/>
</dbReference>
<dbReference type="FunCoup" id="A0A316YJK8">
    <property type="interactions" value="125"/>
</dbReference>
<comment type="similarity">
    <text evidence="2">Belongs to the class-I pyridoxal-phosphate-dependent aminotransferase family.</text>
</comment>
<dbReference type="InterPro" id="IPR015424">
    <property type="entry name" value="PyrdxlP-dep_Trfase"/>
</dbReference>
<dbReference type="GeneID" id="37041263"/>
<dbReference type="PANTHER" id="PTHR42790:SF19">
    <property type="entry name" value="KYNURENINE_ALPHA-AMINOADIPATE AMINOTRANSFERASE, MITOCHONDRIAL"/>
    <property type="match status" value="1"/>
</dbReference>
<dbReference type="SMR" id="A0A316YJK8"/>
<name>A0A316YJK8_9BASI</name>